<organism evidence="1 2">
    <name type="scientific">Anisodus tanguticus</name>
    <dbReference type="NCBI Taxonomy" id="243964"/>
    <lineage>
        <taxon>Eukaryota</taxon>
        <taxon>Viridiplantae</taxon>
        <taxon>Streptophyta</taxon>
        <taxon>Embryophyta</taxon>
        <taxon>Tracheophyta</taxon>
        <taxon>Spermatophyta</taxon>
        <taxon>Magnoliopsida</taxon>
        <taxon>eudicotyledons</taxon>
        <taxon>Gunneridae</taxon>
        <taxon>Pentapetalae</taxon>
        <taxon>asterids</taxon>
        <taxon>lamiids</taxon>
        <taxon>Solanales</taxon>
        <taxon>Solanaceae</taxon>
        <taxon>Solanoideae</taxon>
        <taxon>Hyoscyameae</taxon>
        <taxon>Anisodus</taxon>
    </lineage>
</organism>
<protein>
    <submittedName>
        <fullName evidence="1">Uncharacterized protein</fullName>
    </submittedName>
</protein>
<accession>A0AAE1S6E7</accession>
<dbReference type="AlphaFoldDB" id="A0AAE1S6E7"/>
<sequence length="123" mass="13968">MAEETLSLAATADKCTNSDGALMVKMERGMREKTQVREKRDIDENTLDLGEGNLFVLHEHELLERKKVFLVGRYRLQFHEEKGLDIQTNMIAFHTYAIDSLAIDTLLLKDSELIAATNLTSLD</sequence>
<dbReference type="EMBL" id="JAVYJV010000008">
    <property type="protein sequence ID" value="KAK4364380.1"/>
    <property type="molecule type" value="Genomic_DNA"/>
</dbReference>
<gene>
    <name evidence="1" type="ORF">RND71_015738</name>
</gene>
<dbReference type="Proteomes" id="UP001291623">
    <property type="component" value="Unassembled WGS sequence"/>
</dbReference>
<evidence type="ECO:0000313" key="1">
    <source>
        <dbReference type="EMBL" id="KAK4364380.1"/>
    </source>
</evidence>
<keyword evidence="2" id="KW-1185">Reference proteome</keyword>
<proteinExistence type="predicted"/>
<comment type="caution">
    <text evidence="1">The sequence shown here is derived from an EMBL/GenBank/DDBJ whole genome shotgun (WGS) entry which is preliminary data.</text>
</comment>
<name>A0AAE1S6E7_9SOLA</name>
<evidence type="ECO:0000313" key="2">
    <source>
        <dbReference type="Proteomes" id="UP001291623"/>
    </source>
</evidence>
<reference evidence="1" key="1">
    <citation type="submission" date="2023-12" db="EMBL/GenBank/DDBJ databases">
        <title>Genome assembly of Anisodus tanguticus.</title>
        <authorList>
            <person name="Wang Y.-J."/>
        </authorList>
    </citation>
    <scope>NUCLEOTIDE SEQUENCE</scope>
    <source>
        <strain evidence="1">KB-2021</strain>
        <tissue evidence="1">Leaf</tissue>
    </source>
</reference>